<name>A0A9N7VND3_PLEPL</name>
<comment type="caution">
    <text evidence="3">The sequence shown here is derived from an EMBL/GenBank/DDBJ whole genome shotgun (WGS) entry which is preliminary data.</text>
</comment>
<evidence type="ECO:0008006" key="5">
    <source>
        <dbReference type="Google" id="ProtNLM"/>
    </source>
</evidence>
<sequence length="156" mass="16245">MSSGCWLHVSGLLLVDLSVFVYAVLHVAAHPGSNGDLPEKQSLRSGGSRLLGGGLVPGSTRAAHCEAGDAPADSPESRTRLTGSGFPTSAGKSHRNVFQDPPGLRLHCTHAKALAQRTASPVMPGRRSGGGGERAAPYNFCGPYRFAPRTPSCTNR</sequence>
<protein>
    <recommendedName>
        <fullName evidence="5">Secreted protein</fullName>
    </recommendedName>
</protein>
<feature type="region of interest" description="Disordered" evidence="1">
    <location>
        <begin position="115"/>
        <end position="134"/>
    </location>
</feature>
<accession>A0A9N7VND3</accession>
<feature type="signal peptide" evidence="2">
    <location>
        <begin position="1"/>
        <end position="23"/>
    </location>
</feature>
<evidence type="ECO:0000313" key="4">
    <source>
        <dbReference type="Proteomes" id="UP001153269"/>
    </source>
</evidence>
<dbReference type="EMBL" id="CADEAL010004088">
    <property type="protein sequence ID" value="CAB1451390.1"/>
    <property type="molecule type" value="Genomic_DNA"/>
</dbReference>
<feature type="region of interest" description="Disordered" evidence="1">
    <location>
        <begin position="33"/>
        <end position="95"/>
    </location>
</feature>
<keyword evidence="2" id="KW-0732">Signal</keyword>
<feature type="compositionally biased region" description="Polar residues" evidence="1">
    <location>
        <begin position="80"/>
        <end position="91"/>
    </location>
</feature>
<dbReference type="Proteomes" id="UP001153269">
    <property type="component" value="Unassembled WGS sequence"/>
</dbReference>
<gene>
    <name evidence="3" type="ORF">PLEPLA_LOCUS39084</name>
</gene>
<dbReference type="AlphaFoldDB" id="A0A9N7VND3"/>
<proteinExistence type="predicted"/>
<evidence type="ECO:0000256" key="1">
    <source>
        <dbReference type="SAM" id="MobiDB-lite"/>
    </source>
</evidence>
<keyword evidence="4" id="KW-1185">Reference proteome</keyword>
<evidence type="ECO:0000313" key="3">
    <source>
        <dbReference type="EMBL" id="CAB1451390.1"/>
    </source>
</evidence>
<reference evidence="3" key="1">
    <citation type="submission" date="2020-03" db="EMBL/GenBank/DDBJ databases">
        <authorList>
            <person name="Weist P."/>
        </authorList>
    </citation>
    <scope>NUCLEOTIDE SEQUENCE</scope>
</reference>
<organism evidence="3 4">
    <name type="scientific">Pleuronectes platessa</name>
    <name type="common">European plaice</name>
    <dbReference type="NCBI Taxonomy" id="8262"/>
    <lineage>
        <taxon>Eukaryota</taxon>
        <taxon>Metazoa</taxon>
        <taxon>Chordata</taxon>
        <taxon>Craniata</taxon>
        <taxon>Vertebrata</taxon>
        <taxon>Euteleostomi</taxon>
        <taxon>Actinopterygii</taxon>
        <taxon>Neopterygii</taxon>
        <taxon>Teleostei</taxon>
        <taxon>Neoteleostei</taxon>
        <taxon>Acanthomorphata</taxon>
        <taxon>Carangaria</taxon>
        <taxon>Pleuronectiformes</taxon>
        <taxon>Pleuronectoidei</taxon>
        <taxon>Pleuronectidae</taxon>
        <taxon>Pleuronectes</taxon>
    </lineage>
</organism>
<feature type="chain" id="PRO_5040325225" description="Secreted protein" evidence="2">
    <location>
        <begin position="24"/>
        <end position="156"/>
    </location>
</feature>
<evidence type="ECO:0000256" key="2">
    <source>
        <dbReference type="SAM" id="SignalP"/>
    </source>
</evidence>